<dbReference type="SUPFAM" id="SSF51905">
    <property type="entry name" value="FAD/NAD(P)-binding domain"/>
    <property type="match status" value="1"/>
</dbReference>
<keyword evidence="1" id="KW-0285">Flavoprotein</keyword>
<sequence>MNEYDVLVVGGGAAGLSAALVLSRARRRVAVVDDGRPRNAPASHMHGYLSRDGLPPAELLSLGREEVVGYGADLITGTVTTLGRGFRATLDDGTSILARRVLVTTGLRDQIPDIPGLAERWGRDVLHCPYCHGYEVRDRALGVLGGDQDAIAYALLIRQWSNDVILFTRGQPPTPEQHEALRARAVGVESRPVRRVSVVEDALRGVELEDGQVIPRSALFVRPTLAPNDAILRGLGCERDERGWTAHDADGATSVAGLYVAGNASDPRAQVITAAGQGSAAAIAINNDLVADDARASVDRLRDRPRR</sequence>
<dbReference type="KEGG" id="agf:ET445_10350"/>
<evidence type="ECO:0000256" key="3">
    <source>
        <dbReference type="ARBA" id="ARBA00048132"/>
    </source>
</evidence>
<dbReference type="Pfam" id="PF07992">
    <property type="entry name" value="Pyr_redox_2"/>
    <property type="match status" value="1"/>
</dbReference>
<dbReference type="InterPro" id="IPR050097">
    <property type="entry name" value="Ferredoxin-NADP_redctase_2"/>
</dbReference>
<dbReference type="EMBL" id="CP035491">
    <property type="protein sequence ID" value="QAY73684.1"/>
    <property type="molecule type" value="Genomic_DNA"/>
</dbReference>
<dbReference type="InterPro" id="IPR023753">
    <property type="entry name" value="FAD/NAD-binding_dom"/>
</dbReference>
<dbReference type="InterPro" id="IPR036188">
    <property type="entry name" value="FAD/NAD-bd_sf"/>
</dbReference>
<dbReference type="PRINTS" id="PR00368">
    <property type="entry name" value="FADPNR"/>
</dbReference>
<evidence type="ECO:0000313" key="6">
    <source>
        <dbReference type="Proteomes" id="UP000291259"/>
    </source>
</evidence>
<dbReference type="RefSeq" id="WP_129191161.1">
    <property type="nucleotide sequence ID" value="NZ_CP035491.1"/>
</dbReference>
<evidence type="ECO:0000256" key="1">
    <source>
        <dbReference type="ARBA" id="ARBA00022630"/>
    </source>
</evidence>
<keyword evidence="6" id="KW-1185">Reference proteome</keyword>
<keyword evidence="2" id="KW-0560">Oxidoreductase</keyword>
<dbReference type="PRINTS" id="PR00469">
    <property type="entry name" value="PNDRDTASEII"/>
</dbReference>
<protein>
    <submittedName>
        <fullName evidence="5">NAD(P)/FAD-dependent oxidoreductase</fullName>
    </submittedName>
</protein>
<name>A0A4P6FCS0_9MICO</name>
<dbReference type="Proteomes" id="UP000291259">
    <property type="component" value="Chromosome"/>
</dbReference>
<accession>A0A4P6FCS0</accession>
<reference evidence="5 6" key="1">
    <citation type="submission" date="2019-01" db="EMBL/GenBank/DDBJ databases">
        <title>Genome sequencing of strain FW100M-8.</title>
        <authorList>
            <person name="Heo J."/>
            <person name="Kim S.-J."/>
            <person name="Kim J.-S."/>
            <person name="Hong S.-B."/>
            <person name="Kwon S.-W."/>
        </authorList>
    </citation>
    <scope>NUCLEOTIDE SEQUENCE [LARGE SCALE GENOMIC DNA]</scope>
    <source>
        <strain evidence="5 6">FW100M-8</strain>
    </source>
</reference>
<dbReference type="GO" id="GO:0004791">
    <property type="term" value="F:thioredoxin-disulfide reductase (NADPH) activity"/>
    <property type="evidence" value="ECO:0007669"/>
    <property type="project" value="UniProtKB-EC"/>
</dbReference>
<evidence type="ECO:0000313" key="5">
    <source>
        <dbReference type="EMBL" id="QAY73684.1"/>
    </source>
</evidence>
<feature type="domain" description="FAD/NAD(P)-binding" evidence="4">
    <location>
        <begin position="4"/>
        <end position="277"/>
    </location>
</feature>
<comment type="catalytic activity">
    <reaction evidence="3">
        <text>[thioredoxin]-dithiol + NADP(+) = [thioredoxin]-disulfide + NADPH + H(+)</text>
        <dbReference type="Rhea" id="RHEA:20345"/>
        <dbReference type="Rhea" id="RHEA-COMP:10698"/>
        <dbReference type="Rhea" id="RHEA-COMP:10700"/>
        <dbReference type="ChEBI" id="CHEBI:15378"/>
        <dbReference type="ChEBI" id="CHEBI:29950"/>
        <dbReference type="ChEBI" id="CHEBI:50058"/>
        <dbReference type="ChEBI" id="CHEBI:57783"/>
        <dbReference type="ChEBI" id="CHEBI:58349"/>
        <dbReference type="EC" id="1.8.1.9"/>
    </reaction>
</comment>
<gene>
    <name evidence="5" type="ORF">ET445_10350</name>
</gene>
<organism evidence="5 6">
    <name type="scientific">Agromyces protaetiae</name>
    <dbReference type="NCBI Taxonomy" id="2509455"/>
    <lineage>
        <taxon>Bacteria</taxon>
        <taxon>Bacillati</taxon>
        <taxon>Actinomycetota</taxon>
        <taxon>Actinomycetes</taxon>
        <taxon>Micrococcales</taxon>
        <taxon>Microbacteriaceae</taxon>
        <taxon>Agromyces</taxon>
    </lineage>
</organism>
<evidence type="ECO:0000256" key="2">
    <source>
        <dbReference type="ARBA" id="ARBA00023002"/>
    </source>
</evidence>
<dbReference type="PANTHER" id="PTHR48105">
    <property type="entry name" value="THIOREDOXIN REDUCTASE 1-RELATED-RELATED"/>
    <property type="match status" value="1"/>
</dbReference>
<dbReference type="OrthoDB" id="9786503at2"/>
<proteinExistence type="predicted"/>
<dbReference type="Gene3D" id="3.50.50.60">
    <property type="entry name" value="FAD/NAD(P)-binding domain"/>
    <property type="match status" value="2"/>
</dbReference>
<evidence type="ECO:0000259" key="4">
    <source>
        <dbReference type="Pfam" id="PF07992"/>
    </source>
</evidence>
<dbReference type="AlphaFoldDB" id="A0A4P6FCS0"/>